<dbReference type="InterPro" id="IPR040256">
    <property type="entry name" value="At4g02000-like"/>
</dbReference>
<protein>
    <recommendedName>
        <fullName evidence="2">Zinc knuckle CX2CX4HX4C domain-containing protein</fullName>
    </recommendedName>
</protein>
<dbReference type="InterPro" id="IPR025836">
    <property type="entry name" value="Zn_knuckle_CX2CX4HX4C"/>
</dbReference>
<feature type="region of interest" description="Disordered" evidence="1">
    <location>
        <begin position="145"/>
        <end position="171"/>
    </location>
</feature>
<name>A0AAD9U4C8_9ROSI</name>
<organism evidence="3 4">
    <name type="scientific">Dipteronia dyeriana</name>
    <dbReference type="NCBI Taxonomy" id="168575"/>
    <lineage>
        <taxon>Eukaryota</taxon>
        <taxon>Viridiplantae</taxon>
        <taxon>Streptophyta</taxon>
        <taxon>Embryophyta</taxon>
        <taxon>Tracheophyta</taxon>
        <taxon>Spermatophyta</taxon>
        <taxon>Magnoliopsida</taxon>
        <taxon>eudicotyledons</taxon>
        <taxon>Gunneridae</taxon>
        <taxon>Pentapetalae</taxon>
        <taxon>rosids</taxon>
        <taxon>malvids</taxon>
        <taxon>Sapindales</taxon>
        <taxon>Sapindaceae</taxon>
        <taxon>Hippocastanoideae</taxon>
        <taxon>Acereae</taxon>
        <taxon>Dipteronia</taxon>
    </lineage>
</organism>
<dbReference type="EMBL" id="JANJYI010000005">
    <property type="protein sequence ID" value="KAK2647323.1"/>
    <property type="molecule type" value="Genomic_DNA"/>
</dbReference>
<dbReference type="Proteomes" id="UP001280121">
    <property type="component" value="Unassembled WGS sequence"/>
</dbReference>
<keyword evidence="4" id="KW-1185">Reference proteome</keyword>
<proteinExistence type="predicted"/>
<evidence type="ECO:0000313" key="4">
    <source>
        <dbReference type="Proteomes" id="UP001280121"/>
    </source>
</evidence>
<accession>A0AAD9U4C8</accession>
<evidence type="ECO:0000259" key="2">
    <source>
        <dbReference type="Pfam" id="PF14392"/>
    </source>
</evidence>
<gene>
    <name evidence="3" type="ORF">Ddye_014812</name>
</gene>
<dbReference type="PANTHER" id="PTHR31286">
    <property type="entry name" value="GLYCINE-RICH CELL WALL STRUCTURAL PROTEIN 1.8-LIKE"/>
    <property type="match status" value="1"/>
</dbReference>
<feature type="domain" description="Zinc knuckle CX2CX4HX4C" evidence="2">
    <location>
        <begin position="63"/>
        <end position="110"/>
    </location>
</feature>
<dbReference type="PANTHER" id="PTHR31286:SF167">
    <property type="entry name" value="OS09G0268800 PROTEIN"/>
    <property type="match status" value="1"/>
</dbReference>
<dbReference type="AlphaFoldDB" id="A0AAD9U4C8"/>
<sequence>MNEAEIAKLYENLSLTGEDRAVHEMIEKANVDGVEDVNRCVVGKVLTKSEECWGKIMRVKIRIDISKPSKGWLRLKLGKTDEVTIVSLKYKRLSEFCFSCGKIGHGIKVCMDDEDRKAALEGSLNKFGSCLKTPISERSKAKVNIQVNGRSSSNRTRSIEASHETEGDRVC</sequence>
<evidence type="ECO:0000256" key="1">
    <source>
        <dbReference type="SAM" id="MobiDB-lite"/>
    </source>
</evidence>
<evidence type="ECO:0000313" key="3">
    <source>
        <dbReference type="EMBL" id="KAK2647323.1"/>
    </source>
</evidence>
<dbReference type="Pfam" id="PF14392">
    <property type="entry name" value="zf-CCHC_4"/>
    <property type="match status" value="1"/>
</dbReference>
<feature type="compositionally biased region" description="Basic and acidic residues" evidence="1">
    <location>
        <begin position="157"/>
        <end position="171"/>
    </location>
</feature>
<reference evidence="3" key="1">
    <citation type="journal article" date="2023" name="Plant J.">
        <title>Genome sequences and population genomics provide insights into the demographic history, inbreeding, and mutation load of two 'living fossil' tree species of Dipteronia.</title>
        <authorList>
            <person name="Feng Y."/>
            <person name="Comes H.P."/>
            <person name="Chen J."/>
            <person name="Zhu S."/>
            <person name="Lu R."/>
            <person name="Zhang X."/>
            <person name="Li P."/>
            <person name="Qiu J."/>
            <person name="Olsen K.M."/>
            <person name="Qiu Y."/>
        </authorList>
    </citation>
    <scope>NUCLEOTIDE SEQUENCE</scope>
    <source>
        <strain evidence="3">KIB01</strain>
    </source>
</reference>
<comment type="caution">
    <text evidence="3">The sequence shown here is derived from an EMBL/GenBank/DDBJ whole genome shotgun (WGS) entry which is preliminary data.</text>
</comment>
<feature type="compositionally biased region" description="Polar residues" evidence="1">
    <location>
        <begin position="145"/>
        <end position="156"/>
    </location>
</feature>